<proteinExistence type="predicted"/>
<reference evidence="3" key="2">
    <citation type="submission" date="2020-09" db="EMBL/GenBank/DDBJ databases">
        <authorList>
            <person name="Sun Q."/>
            <person name="Zhou Y."/>
        </authorList>
    </citation>
    <scope>NUCLEOTIDE SEQUENCE</scope>
    <source>
        <strain evidence="3">CGMCC 1.12698</strain>
    </source>
</reference>
<evidence type="ECO:0000313" key="3">
    <source>
        <dbReference type="EMBL" id="GGE60479.1"/>
    </source>
</evidence>
<dbReference type="PANTHER" id="PTHR43434">
    <property type="entry name" value="PHOSPHOGLYCOLATE PHOSPHATASE"/>
    <property type="match status" value="1"/>
</dbReference>
<dbReference type="Proteomes" id="UP000605259">
    <property type="component" value="Unassembled WGS sequence"/>
</dbReference>
<gene>
    <name evidence="3" type="primary">pfs</name>
    <name evidence="3" type="ORF">GCM10007140_08500</name>
</gene>
<accession>A0A917AMH7</accession>
<dbReference type="InterPro" id="IPR036412">
    <property type="entry name" value="HAD-like_sf"/>
</dbReference>
<dbReference type="InterPro" id="IPR023214">
    <property type="entry name" value="HAD_sf"/>
</dbReference>
<name>A0A917AMH7_9BACI</name>
<dbReference type="SUPFAM" id="SSF56784">
    <property type="entry name" value="HAD-like"/>
    <property type="match status" value="1"/>
</dbReference>
<keyword evidence="2" id="KW-0460">Magnesium</keyword>
<sequence length="223" mass="25614">MIKSLIFDMDGTLFQTDKILETALEDTFVHLRTVNVWDKETPIEKYREIMGVPLPVVWATLLPHQSKEIRHEANELFHEKLIYHIEQGNGALYPHVEEVFQQLKENGYHLYIASNGLVSYLQAIVAHYRLDKWVTETFSIEQIDSQNKSDLVGVIIQKYNIHTSAVIGDRLSDIRAAKDNGLISIGCRFDFAQENELAQADIVINSLTELNEAIERLNKVHIE</sequence>
<keyword evidence="4" id="KW-1185">Reference proteome</keyword>
<organism evidence="3 4">
    <name type="scientific">Priestia taiwanensis</name>
    <dbReference type="NCBI Taxonomy" id="1347902"/>
    <lineage>
        <taxon>Bacteria</taxon>
        <taxon>Bacillati</taxon>
        <taxon>Bacillota</taxon>
        <taxon>Bacilli</taxon>
        <taxon>Bacillales</taxon>
        <taxon>Bacillaceae</taxon>
        <taxon>Priestia</taxon>
    </lineage>
</organism>
<dbReference type="SFLD" id="SFLDS00003">
    <property type="entry name" value="Haloacid_Dehalogenase"/>
    <property type="match status" value="1"/>
</dbReference>
<dbReference type="GO" id="GO:0006281">
    <property type="term" value="P:DNA repair"/>
    <property type="evidence" value="ECO:0007669"/>
    <property type="project" value="TreeGrafter"/>
</dbReference>
<dbReference type="AlphaFoldDB" id="A0A917AMH7"/>
<dbReference type="SFLD" id="SFLDG01129">
    <property type="entry name" value="C1.5:_HAD__Beta-PGM__Phosphata"/>
    <property type="match status" value="1"/>
</dbReference>
<keyword evidence="1" id="KW-0378">Hydrolase</keyword>
<evidence type="ECO:0000313" key="4">
    <source>
        <dbReference type="Proteomes" id="UP000605259"/>
    </source>
</evidence>
<dbReference type="Gene3D" id="3.40.50.1000">
    <property type="entry name" value="HAD superfamily/HAD-like"/>
    <property type="match status" value="1"/>
</dbReference>
<dbReference type="Pfam" id="PF00702">
    <property type="entry name" value="Hydrolase"/>
    <property type="match status" value="1"/>
</dbReference>
<dbReference type="EMBL" id="BMFK01000001">
    <property type="protein sequence ID" value="GGE60479.1"/>
    <property type="molecule type" value="Genomic_DNA"/>
</dbReference>
<dbReference type="RefSeq" id="WP_188387176.1">
    <property type="nucleotide sequence ID" value="NZ_BMFK01000001.1"/>
</dbReference>
<dbReference type="Gene3D" id="1.10.150.240">
    <property type="entry name" value="Putative phosphatase, domain 2"/>
    <property type="match status" value="1"/>
</dbReference>
<protein>
    <submittedName>
        <fullName evidence="3">MTA/SAH nucleosidase</fullName>
    </submittedName>
</protein>
<evidence type="ECO:0000256" key="2">
    <source>
        <dbReference type="ARBA" id="ARBA00022842"/>
    </source>
</evidence>
<evidence type="ECO:0000256" key="1">
    <source>
        <dbReference type="ARBA" id="ARBA00022801"/>
    </source>
</evidence>
<comment type="caution">
    <text evidence="3">The sequence shown here is derived from an EMBL/GenBank/DDBJ whole genome shotgun (WGS) entry which is preliminary data.</text>
</comment>
<dbReference type="PANTHER" id="PTHR43434:SF1">
    <property type="entry name" value="PHOSPHOGLYCOLATE PHOSPHATASE"/>
    <property type="match status" value="1"/>
</dbReference>
<dbReference type="GO" id="GO:0005829">
    <property type="term" value="C:cytosol"/>
    <property type="evidence" value="ECO:0007669"/>
    <property type="project" value="TreeGrafter"/>
</dbReference>
<reference evidence="3" key="1">
    <citation type="journal article" date="2014" name="Int. J. Syst. Evol. Microbiol.">
        <title>Complete genome sequence of Corynebacterium casei LMG S-19264T (=DSM 44701T), isolated from a smear-ripened cheese.</title>
        <authorList>
            <consortium name="US DOE Joint Genome Institute (JGI-PGF)"/>
            <person name="Walter F."/>
            <person name="Albersmeier A."/>
            <person name="Kalinowski J."/>
            <person name="Ruckert C."/>
        </authorList>
    </citation>
    <scope>NUCLEOTIDE SEQUENCE</scope>
    <source>
        <strain evidence="3">CGMCC 1.12698</strain>
    </source>
</reference>
<dbReference type="GO" id="GO:0008967">
    <property type="term" value="F:phosphoglycolate phosphatase activity"/>
    <property type="evidence" value="ECO:0007669"/>
    <property type="project" value="TreeGrafter"/>
</dbReference>
<dbReference type="InterPro" id="IPR023198">
    <property type="entry name" value="PGP-like_dom2"/>
</dbReference>
<dbReference type="InterPro" id="IPR050155">
    <property type="entry name" value="HAD-like_hydrolase_sf"/>
</dbReference>